<dbReference type="InterPro" id="IPR027417">
    <property type="entry name" value="P-loop_NTPase"/>
</dbReference>
<comment type="caution">
    <text evidence="8">The sequence shown here is derived from an EMBL/GenBank/DDBJ whole genome shotgun (WGS) entry which is preliminary data.</text>
</comment>
<reference evidence="8 9" key="1">
    <citation type="journal article" date="2020" name="bioRxiv">
        <title>Whole genome comparisons of ergot fungi reveals the divergence and evolution of species within the genus Claviceps are the result of varying mechanisms driving genome evolution and host range expansion.</title>
        <authorList>
            <person name="Wyka S.A."/>
            <person name="Mondo S.J."/>
            <person name="Liu M."/>
            <person name="Dettman J."/>
            <person name="Nalam V."/>
            <person name="Broders K.D."/>
        </authorList>
    </citation>
    <scope>NUCLEOTIDE SEQUENCE [LARGE SCALE GENOMIC DNA]</scope>
    <source>
        <strain evidence="8 9">LM583</strain>
    </source>
</reference>
<keyword evidence="3" id="KW-0227">DNA damage</keyword>
<dbReference type="PANTHER" id="PTHR46239:SF1">
    <property type="entry name" value="DNA REPAIR PROTEIN RAD51 HOMOLOG 3"/>
    <property type="match status" value="1"/>
</dbReference>
<evidence type="ECO:0000256" key="3">
    <source>
        <dbReference type="ARBA" id="ARBA00022763"/>
    </source>
</evidence>
<dbReference type="PANTHER" id="PTHR46239">
    <property type="entry name" value="DNA REPAIR PROTEIN RAD51 HOMOLOG 3 RAD51C"/>
    <property type="match status" value="1"/>
</dbReference>
<keyword evidence="9" id="KW-1185">Reference proteome</keyword>
<keyword evidence="4" id="KW-0067">ATP-binding</keyword>
<dbReference type="EMBL" id="SRPR01000161">
    <property type="protein sequence ID" value="KAG5957897.1"/>
    <property type="molecule type" value="Genomic_DNA"/>
</dbReference>
<dbReference type="Proteomes" id="UP000742024">
    <property type="component" value="Unassembled WGS sequence"/>
</dbReference>
<feature type="compositionally biased region" description="Acidic residues" evidence="7">
    <location>
        <begin position="189"/>
        <end position="205"/>
    </location>
</feature>
<keyword evidence="2" id="KW-0547">Nucleotide-binding</keyword>
<gene>
    <name evidence="8" type="ORF">E4U57_001655</name>
</gene>
<sequence length="248" mass="27264">MALVARPNTKAIPERVGLVIVSNLCALVNSWLPKAPEKTTGVKRNKEQSSSVKRRQGLQFIISALQKLAATKNCAVVVLSQCATKMQSEHGATLVPAVNTAAWSQGISTRIVMFRDWAWHDGTMVSVHLAGVQKLDGKSNNDAIEHVASFCIDQTGVRSGEYNTANMTAEPSITIQRKRKRYDASLEVPDTEDDEDYGWADEDESALPQPPQWQGSEDILLGQELGRSDEERDDDCESPRSILSEISP</sequence>
<accession>A0ABQ7PA40</accession>
<proteinExistence type="predicted"/>
<name>A0ABQ7PA40_9HYPO</name>
<evidence type="ECO:0000256" key="4">
    <source>
        <dbReference type="ARBA" id="ARBA00022840"/>
    </source>
</evidence>
<evidence type="ECO:0000256" key="6">
    <source>
        <dbReference type="ARBA" id="ARBA00023242"/>
    </source>
</evidence>
<keyword evidence="5" id="KW-0234">DNA repair</keyword>
<feature type="region of interest" description="Disordered" evidence="7">
    <location>
        <begin position="184"/>
        <end position="248"/>
    </location>
</feature>
<comment type="subcellular location">
    <subcellularLocation>
        <location evidence="1">Nucleus</location>
    </subcellularLocation>
</comment>
<keyword evidence="6" id="KW-0539">Nucleus</keyword>
<dbReference type="InterPro" id="IPR052093">
    <property type="entry name" value="HR_Repair_Mediator"/>
</dbReference>
<evidence type="ECO:0000256" key="1">
    <source>
        <dbReference type="ARBA" id="ARBA00004123"/>
    </source>
</evidence>
<protein>
    <submittedName>
        <fullName evidence="8">Uncharacterized protein</fullName>
    </submittedName>
</protein>
<dbReference type="Gene3D" id="3.40.50.300">
    <property type="entry name" value="P-loop containing nucleotide triphosphate hydrolases"/>
    <property type="match status" value="1"/>
</dbReference>
<evidence type="ECO:0000313" key="8">
    <source>
        <dbReference type="EMBL" id="KAG5957897.1"/>
    </source>
</evidence>
<evidence type="ECO:0000313" key="9">
    <source>
        <dbReference type="Proteomes" id="UP000742024"/>
    </source>
</evidence>
<evidence type="ECO:0000256" key="5">
    <source>
        <dbReference type="ARBA" id="ARBA00023204"/>
    </source>
</evidence>
<organism evidence="8 9">
    <name type="scientific">Claviceps arundinis</name>
    <dbReference type="NCBI Taxonomy" id="1623583"/>
    <lineage>
        <taxon>Eukaryota</taxon>
        <taxon>Fungi</taxon>
        <taxon>Dikarya</taxon>
        <taxon>Ascomycota</taxon>
        <taxon>Pezizomycotina</taxon>
        <taxon>Sordariomycetes</taxon>
        <taxon>Hypocreomycetidae</taxon>
        <taxon>Hypocreales</taxon>
        <taxon>Clavicipitaceae</taxon>
        <taxon>Claviceps</taxon>
    </lineage>
</organism>
<evidence type="ECO:0000256" key="7">
    <source>
        <dbReference type="SAM" id="MobiDB-lite"/>
    </source>
</evidence>
<evidence type="ECO:0000256" key="2">
    <source>
        <dbReference type="ARBA" id="ARBA00022741"/>
    </source>
</evidence>